<dbReference type="EMBL" id="CM047908">
    <property type="protein sequence ID" value="KAJ0083058.1"/>
    <property type="molecule type" value="Genomic_DNA"/>
</dbReference>
<comment type="caution">
    <text evidence="1">The sequence shown here is derived from an EMBL/GenBank/DDBJ whole genome shotgun (WGS) entry which is preliminary data.</text>
</comment>
<dbReference type="Proteomes" id="UP001164250">
    <property type="component" value="Chromosome 12"/>
</dbReference>
<evidence type="ECO:0000313" key="1">
    <source>
        <dbReference type="EMBL" id="KAJ0083058.1"/>
    </source>
</evidence>
<gene>
    <name evidence="1" type="ORF">Patl1_11765</name>
</gene>
<protein>
    <submittedName>
        <fullName evidence="1">Uncharacterized protein</fullName>
    </submittedName>
</protein>
<reference evidence="2" key="1">
    <citation type="journal article" date="2023" name="G3 (Bethesda)">
        <title>Genome assembly and association tests identify interacting loci associated with vigor, precocity, and sex in interspecific pistachio rootstocks.</title>
        <authorList>
            <person name="Palmer W."/>
            <person name="Jacygrad E."/>
            <person name="Sagayaradj S."/>
            <person name="Cavanaugh K."/>
            <person name="Han R."/>
            <person name="Bertier L."/>
            <person name="Beede B."/>
            <person name="Kafkas S."/>
            <person name="Golino D."/>
            <person name="Preece J."/>
            <person name="Michelmore R."/>
        </authorList>
    </citation>
    <scope>NUCLEOTIDE SEQUENCE [LARGE SCALE GENOMIC DNA]</scope>
</reference>
<accession>A0ACC1A723</accession>
<evidence type="ECO:0000313" key="2">
    <source>
        <dbReference type="Proteomes" id="UP001164250"/>
    </source>
</evidence>
<organism evidence="1 2">
    <name type="scientific">Pistacia atlantica</name>
    <dbReference type="NCBI Taxonomy" id="434234"/>
    <lineage>
        <taxon>Eukaryota</taxon>
        <taxon>Viridiplantae</taxon>
        <taxon>Streptophyta</taxon>
        <taxon>Embryophyta</taxon>
        <taxon>Tracheophyta</taxon>
        <taxon>Spermatophyta</taxon>
        <taxon>Magnoliopsida</taxon>
        <taxon>eudicotyledons</taxon>
        <taxon>Gunneridae</taxon>
        <taxon>Pentapetalae</taxon>
        <taxon>rosids</taxon>
        <taxon>malvids</taxon>
        <taxon>Sapindales</taxon>
        <taxon>Anacardiaceae</taxon>
        <taxon>Pistacia</taxon>
    </lineage>
</organism>
<sequence length="148" mass="16923">MEGELVSCASKLLNPFLDPIVKEIHHTVQYRERIKGLKVEVLNLKKGRDKVESSVKEGEEKFGSAEFDTMVMVDVAQSLNVETIQEDIAKKLGWQLTETDVNERAARLLDSLKRQTRSVLVILDHVWETINLRVIGIPFGFEEKFVEI</sequence>
<proteinExistence type="predicted"/>
<name>A0ACC1A723_9ROSI</name>
<keyword evidence="2" id="KW-1185">Reference proteome</keyword>